<dbReference type="AlphaFoldDB" id="C1GH38"/>
<proteinExistence type="predicted"/>
<name>C1GH38_PARBD</name>
<evidence type="ECO:0000313" key="2">
    <source>
        <dbReference type="Proteomes" id="UP000001628"/>
    </source>
</evidence>
<dbReference type="GeneID" id="22585267"/>
<organism evidence="1 2">
    <name type="scientific">Paracoccidioides brasiliensis (strain Pb18)</name>
    <dbReference type="NCBI Taxonomy" id="502780"/>
    <lineage>
        <taxon>Eukaryota</taxon>
        <taxon>Fungi</taxon>
        <taxon>Dikarya</taxon>
        <taxon>Ascomycota</taxon>
        <taxon>Pezizomycotina</taxon>
        <taxon>Eurotiomycetes</taxon>
        <taxon>Eurotiomycetidae</taxon>
        <taxon>Onygenales</taxon>
        <taxon>Ajellomycetaceae</taxon>
        <taxon>Paracoccidioides</taxon>
    </lineage>
</organism>
<dbReference type="InParanoid" id="C1GH38"/>
<dbReference type="Proteomes" id="UP000001628">
    <property type="component" value="Unassembled WGS sequence"/>
</dbReference>
<dbReference type="EMBL" id="KN275965">
    <property type="protein sequence ID" value="EEH50495.2"/>
    <property type="molecule type" value="Genomic_DNA"/>
</dbReference>
<dbReference type="KEGG" id="pbn:PADG_06574"/>
<protein>
    <submittedName>
        <fullName evidence="1">Uncharacterized protein</fullName>
    </submittedName>
</protein>
<dbReference type="HOGENOM" id="CLU_2638727_0_0_1"/>
<dbReference type="RefSeq" id="XP_010762010.1">
    <property type="nucleotide sequence ID" value="XM_010763708.1"/>
</dbReference>
<sequence length="77" mass="8668">MHDDTTTTQEYEGYRKSNVVIHQFNSLSLGPSDFITNSRLAAKRGAMPAARWAEFISAKDLGSEEVEMKLHLKLEVV</sequence>
<reference evidence="1 2" key="1">
    <citation type="journal article" date="2011" name="PLoS Genet.">
        <title>Comparative genomic analysis of human fungal pathogens causing paracoccidioidomycosis.</title>
        <authorList>
            <person name="Desjardins C.A."/>
            <person name="Champion M.D."/>
            <person name="Holder J.W."/>
            <person name="Muszewska A."/>
            <person name="Goldberg J."/>
            <person name="Bailao A.M."/>
            <person name="Brigido M.M."/>
            <person name="Ferreira M.E."/>
            <person name="Garcia A.M."/>
            <person name="Grynberg M."/>
            <person name="Gujja S."/>
            <person name="Heiman D.I."/>
            <person name="Henn M.R."/>
            <person name="Kodira C.D."/>
            <person name="Leon-Narvaez H."/>
            <person name="Longo L.V."/>
            <person name="Ma L.J."/>
            <person name="Malavazi I."/>
            <person name="Matsuo A.L."/>
            <person name="Morais F.V."/>
            <person name="Pereira M."/>
            <person name="Rodriguez-Brito S."/>
            <person name="Sakthikumar S."/>
            <person name="Salem-Izacc S.M."/>
            <person name="Sykes S.M."/>
            <person name="Teixeira M.M."/>
            <person name="Vallejo M.C."/>
            <person name="Walter M.E."/>
            <person name="Yandava C."/>
            <person name="Young S."/>
            <person name="Zeng Q."/>
            <person name="Zucker J."/>
            <person name="Felipe M.S."/>
            <person name="Goldman G.H."/>
            <person name="Haas B.J."/>
            <person name="McEwen J.G."/>
            <person name="Nino-Vega G."/>
            <person name="Puccia R."/>
            <person name="San-Blas G."/>
            <person name="Soares C.M."/>
            <person name="Birren B.W."/>
            <person name="Cuomo C.A."/>
        </authorList>
    </citation>
    <scope>NUCLEOTIDE SEQUENCE [LARGE SCALE GENOMIC DNA]</scope>
    <source>
        <strain evidence="1 2">Pb18</strain>
    </source>
</reference>
<evidence type="ECO:0000313" key="1">
    <source>
        <dbReference type="EMBL" id="EEH50495.2"/>
    </source>
</evidence>
<keyword evidence="2" id="KW-1185">Reference proteome</keyword>
<accession>C1GH38</accession>
<dbReference type="VEuPathDB" id="FungiDB:PADG_06574"/>
<gene>
    <name evidence="1" type="ORF">PADG_06574</name>
</gene>